<keyword evidence="4" id="KW-1185">Reference proteome</keyword>
<accession>A0A840P4I1</accession>
<dbReference type="PANTHER" id="PTHR36933">
    <property type="entry name" value="SLL0788 PROTEIN"/>
    <property type="match status" value="1"/>
</dbReference>
<dbReference type="Pfam" id="PF03713">
    <property type="entry name" value="DUF305"/>
    <property type="match status" value="1"/>
</dbReference>
<reference evidence="3 4" key="1">
    <citation type="submission" date="2020-08" db="EMBL/GenBank/DDBJ databases">
        <title>Genomic Encyclopedia of Type Strains, Phase IV (KMG-IV): sequencing the most valuable type-strain genomes for metagenomic binning, comparative biology and taxonomic classification.</title>
        <authorList>
            <person name="Goeker M."/>
        </authorList>
    </citation>
    <scope>NUCLEOTIDE SEQUENCE [LARGE SCALE GENOMIC DNA]</scope>
    <source>
        <strain evidence="3 4">DSM 45615</strain>
    </source>
</reference>
<evidence type="ECO:0000313" key="3">
    <source>
        <dbReference type="EMBL" id="MBB5132813.1"/>
    </source>
</evidence>
<dbReference type="InterPro" id="IPR012347">
    <property type="entry name" value="Ferritin-like"/>
</dbReference>
<comment type="caution">
    <text evidence="3">The sequence shown here is derived from an EMBL/GenBank/DDBJ whole genome shotgun (WGS) entry which is preliminary data.</text>
</comment>
<keyword evidence="1" id="KW-0472">Membrane</keyword>
<feature type="transmembrane region" description="Helical" evidence="1">
    <location>
        <begin position="21"/>
        <end position="39"/>
    </location>
</feature>
<protein>
    <submittedName>
        <fullName evidence="3">Uncharacterized protein (DUF305 family)</fullName>
    </submittedName>
</protein>
<dbReference type="RefSeq" id="WP_185049825.1">
    <property type="nucleotide sequence ID" value="NZ_BAABIX010000005.1"/>
</dbReference>
<keyword evidence="1" id="KW-0812">Transmembrane</keyword>
<evidence type="ECO:0000313" key="4">
    <source>
        <dbReference type="Proteomes" id="UP000578449"/>
    </source>
</evidence>
<dbReference type="EMBL" id="JACHGN010000005">
    <property type="protein sequence ID" value="MBB5132813.1"/>
    <property type="molecule type" value="Genomic_DNA"/>
</dbReference>
<dbReference type="AlphaFoldDB" id="A0A840P4I1"/>
<proteinExistence type="predicted"/>
<name>A0A840P4I1_9ACTN</name>
<dbReference type="Proteomes" id="UP000578449">
    <property type="component" value="Unassembled WGS sequence"/>
</dbReference>
<keyword evidence="1" id="KW-1133">Transmembrane helix</keyword>
<gene>
    <name evidence="3" type="ORF">HNP84_002534</name>
</gene>
<dbReference type="PANTHER" id="PTHR36933:SF1">
    <property type="entry name" value="SLL0788 PROTEIN"/>
    <property type="match status" value="1"/>
</dbReference>
<evidence type="ECO:0000256" key="1">
    <source>
        <dbReference type="SAM" id="Phobius"/>
    </source>
</evidence>
<feature type="domain" description="DUF305" evidence="2">
    <location>
        <begin position="50"/>
        <end position="210"/>
    </location>
</feature>
<organism evidence="3 4">
    <name type="scientific">Thermocatellispora tengchongensis</name>
    <dbReference type="NCBI Taxonomy" id="1073253"/>
    <lineage>
        <taxon>Bacteria</taxon>
        <taxon>Bacillati</taxon>
        <taxon>Actinomycetota</taxon>
        <taxon>Actinomycetes</taxon>
        <taxon>Streptosporangiales</taxon>
        <taxon>Streptosporangiaceae</taxon>
        <taxon>Thermocatellispora</taxon>
    </lineage>
</organism>
<dbReference type="Gene3D" id="1.20.1260.10">
    <property type="match status" value="1"/>
</dbReference>
<evidence type="ECO:0000259" key="2">
    <source>
        <dbReference type="Pfam" id="PF03713"/>
    </source>
</evidence>
<dbReference type="InterPro" id="IPR005183">
    <property type="entry name" value="DUF305_CopM-like"/>
</dbReference>
<sequence length="223" mass="24043">MDKPLEPTGEQAPRARRSLPLAILGICLLAAAAIILIVGRAGTPTDASPEAGFARDMGTHHAQAVEMAFIVRDATDDERVRQLAYDIIVTQTAQRGIFMGWLQQWGLNQATERPRMAWMAGHGHTASGAAVTAGAAMPGMATSAELDKLRQAEGKDAEILFLQLMIRHHEGGVQMADALQRLSEREEVVTMARHISAGQAGEIKLMTEMLAARGGRPYPSILK</sequence>